<dbReference type="PANTHER" id="PTHR36838:SF3">
    <property type="entry name" value="TRANSPORTER AUXIN EFFLUX CARRIER EC FAMILY"/>
    <property type="match status" value="1"/>
</dbReference>
<reference evidence="9 11" key="1">
    <citation type="submission" date="2015-09" db="EMBL/GenBank/DDBJ databases">
        <title>Identification and resolution of microdiversity through metagenomic sequencing of parallel consortia.</title>
        <authorList>
            <person name="Nelson W.C."/>
            <person name="Romine M.F."/>
            <person name="Lindemann S.R."/>
        </authorList>
    </citation>
    <scope>NUCLEOTIDE SEQUENCE [LARGE SCALE GENOMIC DNA]</scope>
    <source>
        <strain evidence="9">HL-109</strain>
    </source>
</reference>
<dbReference type="Proteomes" id="UP000182800">
    <property type="component" value="Unassembled WGS sequence"/>
</dbReference>
<evidence type="ECO:0000256" key="4">
    <source>
        <dbReference type="ARBA" id="ARBA00022475"/>
    </source>
</evidence>
<dbReference type="STRING" id="1653334.GA0071312_3192"/>
<evidence type="ECO:0000313" key="10">
    <source>
        <dbReference type="EMBL" id="SCC82211.1"/>
    </source>
</evidence>
<proteinExistence type="inferred from homology"/>
<evidence type="ECO:0000256" key="8">
    <source>
        <dbReference type="SAM" id="Phobius"/>
    </source>
</evidence>
<sequence>MLASIAIVFPIFALIALGYGVRRGRFVDDGLGETLSRFVFIMAIPALLFSTLSRSDLPDVQPWAYWGAYFFALAVVWAIADLAARFFFADSHAGAVVAGFTAGQANLVLIGIPLVLSAYGEAAAAPLFLLIGIHLPITLTVATLFLEGRQTSWRAILLKLLRHPIILAILAGAAMRMSGLDLPGPVWRTLEILGGAAVPCALVATGIALHRYGLGGDWRRPALITVLKLVVQPLIVYVIVFHLIALPPVWAATAVLLAACPTGINAYLLAQSYREGVALASGGVFLTTVMAMLTTVIWLAILGTPG</sequence>
<evidence type="ECO:0000313" key="11">
    <source>
        <dbReference type="Proteomes" id="UP000050497"/>
    </source>
</evidence>
<evidence type="ECO:0000313" key="12">
    <source>
        <dbReference type="Proteomes" id="UP000182800"/>
    </source>
</evidence>
<comment type="subcellular location">
    <subcellularLocation>
        <location evidence="1">Cell membrane</location>
        <topology evidence="1">Multi-pass membrane protein</topology>
    </subcellularLocation>
</comment>
<keyword evidence="6 8" id="KW-1133">Transmembrane helix</keyword>
<feature type="transmembrane region" description="Helical" evidence="8">
    <location>
        <begin position="160"/>
        <end position="180"/>
    </location>
</feature>
<dbReference type="EMBL" id="LJSX01000005">
    <property type="protein sequence ID" value="KPQ11864.1"/>
    <property type="molecule type" value="Genomic_DNA"/>
</dbReference>
<dbReference type="Gene3D" id="1.20.1530.20">
    <property type="match status" value="1"/>
</dbReference>
<gene>
    <name evidence="10" type="ORF">GA0071312_3192</name>
    <name evidence="9" type="ORF">HLUCCO17_05125</name>
</gene>
<dbReference type="RefSeq" id="WP_074445747.1">
    <property type="nucleotide sequence ID" value="NZ_FMBM01000002.1"/>
</dbReference>
<evidence type="ECO:0000256" key="5">
    <source>
        <dbReference type="ARBA" id="ARBA00022692"/>
    </source>
</evidence>
<dbReference type="GO" id="GO:0055085">
    <property type="term" value="P:transmembrane transport"/>
    <property type="evidence" value="ECO:0007669"/>
    <property type="project" value="InterPro"/>
</dbReference>
<feature type="transmembrane region" description="Helical" evidence="8">
    <location>
        <begin position="192"/>
        <end position="210"/>
    </location>
</feature>
<dbReference type="OrthoDB" id="9810457at2"/>
<feature type="transmembrane region" description="Helical" evidence="8">
    <location>
        <begin position="6"/>
        <end position="22"/>
    </location>
</feature>
<feature type="transmembrane region" description="Helical" evidence="8">
    <location>
        <begin position="277"/>
        <end position="301"/>
    </location>
</feature>
<dbReference type="InterPro" id="IPR038770">
    <property type="entry name" value="Na+/solute_symporter_sf"/>
</dbReference>
<dbReference type="GO" id="GO:0005886">
    <property type="term" value="C:plasma membrane"/>
    <property type="evidence" value="ECO:0007669"/>
    <property type="project" value="UniProtKB-SubCell"/>
</dbReference>
<evidence type="ECO:0000256" key="1">
    <source>
        <dbReference type="ARBA" id="ARBA00004651"/>
    </source>
</evidence>
<evidence type="ECO:0000313" key="9">
    <source>
        <dbReference type="EMBL" id="KPQ11864.1"/>
    </source>
</evidence>
<keyword evidence="3" id="KW-0813">Transport</keyword>
<keyword evidence="5 8" id="KW-0812">Transmembrane</keyword>
<dbReference type="PANTHER" id="PTHR36838">
    <property type="entry name" value="AUXIN EFFLUX CARRIER FAMILY PROTEIN"/>
    <property type="match status" value="1"/>
</dbReference>
<reference evidence="10 12" key="2">
    <citation type="submission" date="2016-08" db="EMBL/GenBank/DDBJ databases">
        <authorList>
            <person name="Varghese N."/>
            <person name="Submissions Spin"/>
        </authorList>
    </citation>
    <scope>NUCLEOTIDE SEQUENCE [LARGE SCALE GENOMIC DNA]</scope>
    <source>
        <strain evidence="10 12">HL-109</strain>
    </source>
</reference>
<dbReference type="EMBL" id="FMBM01000002">
    <property type="protein sequence ID" value="SCC82211.1"/>
    <property type="molecule type" value="Genomic_DNA"/>
</dbReference>
<accession>A0A0P7X9I0</accession>
<feature type="transmembrane region" description="Helical" evidence="8">
    <location>
        <begin position="34"/>
        <end position="52"/>
    </location>
</feature>
<evidence type="ECO:0000256" key="6">
    <source>
        <dbReference type="ARBA" id="ARBA00022989"/>
    </source>
</evidence>
<dbReference type="Proteomes" id="UP000050497">
    <property type="component" value="Unassembled WGS sequence"/>
</dbReference>
<dbReference type="AlphaFoldDB" id="A0A0P7X9I0"/>
<protein>
    <submittedName>
        <fullName evidence="9">Putative permease</fullName>
    </submittedName>
</protein>
<comment type="similarity">
    <text evidence="2">Belongs to the auxin efflux carrier (TC 2.A.69) family.</text>
</comment>
<keyword evidence="4" id="KW-1003">Cell membrane</keyword>
<keyword evidence="7 8" id="KW-0472">Membrane</keyword>
<evidence type="ECO:0000256" key="7">
    <source>
        <dbReference type="ARBA" id="ARBA00023136"/>
    </source>
</evidence>
<dbReference type="Pfam" id="PF03547">
    <property type="entry name" value="Mem_trans"/>
    <property type="match status" value="2"/>
</dbReference>
<evidence type="ECO:0000256" key="2">
    <source>
        <dbReference type="ARBA" id="ARBA00010145"/>
    </source>
</evidence>
<keyword evidence="12" id="KW-1185">Reference proteome</keyword>
<name>A0A0P7X9I0_9HYPH</name>
<dbReference type="InterPro" id="IPR004776">
    <property type="entry name" value="Mem_transp_PIN-like"/>
</dbReference>
<feature type="transmembrane region" description="Helical" evidence="8">
    <location>
        <begin position="64"/>
        <end position="88"/>
    </location>
</feature>
<evidence type="ECO:0000256" key="3">
    <source>
        <dbReference type="ARBA" id="ARBA00022448"/>
    </source>
</evidence>
<feature type="transmembrane region" description="Helical" evidence="8">
    <location>
        <begin position="95"/>
        <end position="119"/>
    </location>
</feature>
<feature type="transmembrane region" description="Helical" evidence="8">
    <location>
        <begin position="125"/>
        <end position="148"/>
    </location>
</feature>
<feature type="transmembrane region" description="Helical" evidence="8">
    <location>
        <begin position="250"/>
        <end position="270"/>
    </location>
</feature>
<organism evidence="9 11">
    <name type="scientific">Saliniramus fredricksonii</name>
    <dbReference type="NCBI Taxonomy" id="1653334"/>
    <lineage>
        <taxon>Bacteria</taxon>
        <taxon>Pseudomonadati</taxon>
        <taxon>Pseudomonadota</taxon>
        <taxon>Alphaproteobacteria</taxon>
        <taxon>Hyphomicrobiales</taxon>
        <taxon>Salinarimonadaceae</taxon>
        <taxon>Saliniramus</taxon>
    </lineage>
</organism>
<comment type="caution">
    <text evidence="9">The sequence shown here is derived from an EMBL/GenBank/DDBJ whole genome shotgun (WGS) entry which is preliminary data.</text>
</comment>
<feature type="transmembrane region" description="Helical" evidence="8">
    <location>
        <begin position="222"/>
        <end position="244"/>
    </location>
</feature>